<name>A0A7Z0EKN0_9ACTN</name>
<feature type="compositionally biased region" description="Pro residues" evidence="2">
    <location>
        <begin position="537"/>
        <end position="552"/>
    </location>
</feature>
<feature type="compositionally biased region" description="Basic and acidic residues" evidence="2">
    <location>
        <begin position="476"/>
        <end position="500"/>
    </location>
</feature>
<evidence type="ECO:0000256" key="1">
    <source>
        <dbReference type="SAM" id="Coils"/>
    </source>
</evidence>
<keyword evidence="1" id="KW-0175">Coiled coil</keyword>
<feature type="coiled-coil region" evidence="1">
    <location>
        <begin position="609"/>
        <end position="643"/>
    </location>
</feature>
<accession>A0A7Z0EKN0</accession>
<feature type="region of interest" description="Disordered" evidence="2">
    <location>
        <begin position="319"/>
        <end position="585"/>
    </location>
</feature>
<dbReference type="RefSeq" id="WP_179821083.1">
    <property type="nucleotide sequence ID" value="NZ_JACCFS010000001.1"/>
</dbReference>
<reference evidence="3 4" key="1">
    <citation type="submission" date="2020-07" db="EMBL/GenBank/DDBJ databases">
        <title>Sequencing the genomes of 1000 actinobacteria strains.</title>
        <authorList>
            <person name="Klenk H.-P."/>
        </authorList>
    </citation>
    <scope>NUCLEOTIDE SEQUENCE [LARGE SCALE GENOMIC DNA]</scope>
    <source>
        <strain evidence="3 4">DSM 44442</strain>
    </source>
</reference>
<comment type="caution">
    <text evidence="3">The sequence shown here is derived from an EMBL/GenBank/DDBJ whole genome shotgun (WGS) entry which is preliminary data.</text>
</comment>
<dbReference type="Proteomes" id="UP000572051">
    <property type="component" value="Unassembled WGS sequence"/>
</dbReference>
<feature type="compositionally biased region" description="Acidic residues" evidence="2">
    <location>
        <begin position="373"/>
        <end position="393"/>
    </location>
</feature>
<feature type="compositionally biased region" description="Acidic residues" evidence="2">
    <location>
        <begin position="355"/>
        <end position="366"/>
    </location>
</feature>
<evidence type="ECO:0000313" key="4">
    <source>
        <dbReference type="Proteomes" id="UP000572051"/>
    </source>
</evidence>
<organism evidence="3 4">
    <name type="scientific">Nocardiopsis aegyptia</name>
    <dbReference type="NCBI Taxonomy" id="220378"/>
    <lineage>
        <taxon>Bacteria</taxon>
        <taxon>Bacillati</taxon>
        <taxon>Actinomycetota</taxon>
        <taxon>Actinomycetes</taxon>
        <taxon>Streptosporangiales</taxon>
        <taxon>Nocardiopsidaceae</taxon>
        <taxon>Nocardiopsis</taxon>
    </lineage>
</organism>
<dbReference type="AlphaFoldDB" id="A0A7Z0EKN0"/>
<proteinExistence type="predicted"/>
<dbReference type="EMBL" id="JACCFS010000001">
    <property type="protein sequence ID" value="NYJ33058.1"/>
    <property type="molecule type" value="Genomic_DNA"/>
</dbReference>
<gene>
    <name evidence="3" type="ORF">HNR10_000939</name>
</gene>
<sequence length="711" mass="76999">MPDSTYHQIHFAWAEPTLLGRTGPGPAAASLSERDHPVLRSWRDRLVPALTADYRSALPDTDPADLPETLWAHDYPDGQSALVYRWPGDVRDAHAWAIVGPSYGLTLPRVLSLHENPNTRPAARRPPVPGWETMRSLAAPEPWERTAAPGAVRTRDRKAAETSVGGEPLLVGAVAAALARPDLPVHIALAPERADLWQAVQMRFLWGVHRILHDVLTPPRAIPAAGWAWSFSTYDPVLGEDNGQHIAFGPPVGDRGGSPFVNPVPPDFRRVAEGLVTVLREEGGTVLAAQLRERGVPDAATFADRRDLLCDWFDPRARPLAADPDDLPEPEPLPTADEPATEPEPEPSPGAAEPEAPEPEAPEEDAAGAVTGETDDLPELLEVEEPGEEDPAEPDSTGPHRPRRASDDLVRRVPSRPVRPRIAAARPRHAPGTRTRAASEPLWPGDRAADGADDAGSAKDTAGRVDRGPGPNEAAAGRDDARSTDAPEPRDTRSAPDLHLPESGARSAADAPSDRREEAWPGAATPPADDARDEPPIPDPPARTPAEAPPLPLTTEPAADYAAETEPDLDDTDETGGDDNWPTQYVDLPLSRLERWHAKRGPEGARIDIVDARAAVRAERAELQRVREERDLYHTEVQDLRRDIARLDRSWLDPAAEPSEPDAPATRRWPVRVLVALVMLALFATGLEAGARFGRGTTDLLAALWTALPWS</sequence>
<feature type="compositionally biased region" description="Acidic residues" evidence="2">
    <location>
        <begin position="563"/>
        <end position="577"/>
    </location>
</feature>
<protein>
    <submittedName>
        <fullName evidence="3">Uncharacterized protein</fullName>
    </submittedName>
</protein>
<evidence type="ECO:0000313" key="3">
    <source>
        <dbReference type="EMBL" id="NYJ33058.1"/>
    </source>
</evidence>
<evidence type="ECO:0000256" key="2">
    <source>
        <dbReference type="SAM" id="MobiDB-lite"/>
    </source>
</evidence>
<keyword evidence="4" id="KW-1185">Reference proteome</keyword>